<gene>
    <name evidence="1" type="ORF">HPULCUR_003669</name>
</gene>
<reference evidence="1 2" key="1">
    <citation type="submission" date="2024-04" db="EMBL/GenBank/DDBJ databases">
        <title>genome sequences of Mucor flavus KT1a and Helicostylum pulchrum KT1b strains isolation_sourced from the surface of a dry-aged beef.</title>
        <authorList>
            <person name="Toyotome T."/>
            <person name="Hosono M."/>
            <person name="Torimaru M."/>
            <person name="Fukuda K."/>
            <person name="Mikami N."/>
        </authorList>
    </citation>
    <scope>NUCLEOTIDE SEQUENCE [LARGE SCALE GENOMIC DNA]</scope>
    <source>
        <strain evidence="1 2">KT1b</strain>
    </source>
</reference>
<comment type="caution">
    <text evidence="1">The sequence shown here is derived from an EMBL/GenBank/DDBJ whole genome shotgun (WGS) entry which is preliminary data.</text>
</comment>
<accession>A0ABP9XU09</accession>
<evidence type="ECO:0000313" key="1">
    <source>
        <dbReference type="EMBL" id="GAA5798269.1"/>
    </source>
</evidence>
<keyword evidence="2" id="KW-1185">Reference proteome</keyword>
<dbReference type="Proteomes" id="UP001476247">
    <property type="component" value="Unassembled WGS sequence"/>
</dbReference>
<evidence type="ECO:0000313" key="2">
    <source>
        <dbReference type="Proteomes" id="UP001476247"/>
    </source>
</evidence>
<sequence>MLDGLRIRLSDTLFVHSHSTDELVLTPESYTTLQAELETRIDELTERMSVLQNEIEDPHQNALFKKRVKLFSAYYTDPIEFLDLIEKEKEHE</sequence>
<organism evidence="1 2">
    <name type="scientific">Helicostylum pulchrum</name>
    <dbReference type="NCBI Taxonomy" id="562976"/>
    <lineage>
        <taxon>Eukaryota</taxon>
        <taxon>Fungi</taxon>
        <taxon>Fungi incertae sedis</taxon>
        <taxon>Mucoromycota</taxon>
        <taxon>Mucoromycotina</taxon>
        <taxon>Mucoromycetes</taxon>
        <taxon>Mucorales</taxon>
        <taxon>Mucorineae</taxon>
        <taxon>Mucoraceae</taxon>
        <taxon>Helicostylum</taxon>
    </lineage>
</organism>
<protein>
    <submittedName>
        <fullName evidence="1">Uncharacterized protein</fullName>
    </submittedName>
</protein>
<dbReference type="EMBL" id="BAABUJ010000009">
    <property type="protein sequence ID" value="GAA5798269.1"/>
    <property type="molecule type" value="Genomic_DNA"/>
</dbReference>
<name>A0ABP9XU09_9FUNG</name>
<proteinExistence type="predicted"/>